<evidence type="ECO:0000256" key="1">
    <source>
        <dbReference type="SAM" id="SignalP"/>
    </source>
</evidence>
<sequence length="160" mass="18124">MKRLAVLLLALAGMNFAHAEGHKMAIPDNVKWKEECGSCHIAYPPKLLTADNWRKLMGGLNKHFGANAELDAKDNKEILAFLERNAGSGERYSAASLRITDTPWFKREHREVSPNEWVHPQVKSRSNCSACHQNVARNIWSERDIRMPGGRRMGDDDDDD</sequence>
<keyword evidence="3" id="KW-1185">Reference proteome</keyword>
<evidence type="ECO:0008006" key="4">
    <source>
        <dbReference type="Google" id="ProtNLM"/>
    </source>
</evidence>
<dbReference type="KEGG" id="fku:FGKAn22_10040"/>
<reference evidence="2 3" key="1">
    <citation type="submission" date="2019-03" db="EMBL/GenBank/DDBJ databases">
        <title>Complete genome sequence of Ferrigenium kumadai strain An22, a microaerophilic iron-oxidizing bacterium isolated from a paddy field soil.</title>
        <authorList>
            <person name="Watanabe T."/>
            <person name="Asakawa S."/>
        </authorList>
    </citation>
    <scope>NUCLEOTIDE SEQUENCE [LARGE SCALE GENOMIC DNA]</scope>
    <source>
        <strain evidence="2 3">An22</strain>
    </source>
</reference>
<dbReference type="Pfam" id="PF09626">
    <property type="entry name" value="DHC"/>
    <property type="match status" value="1"/>
</dbReference>
<dbReference type="InterPro" id="IPR018588">
    <property type="entry name" value="Dihaem_cytochrome-c"/>
</dbReference>
<feature type="chain" id="PRO_5042909954" description="Cytochrome C" evidence="1">
    <location>
        <begin position="20"/>
        <end position="160"/>
    </location>
</feature>
<evidence type="ECO:0000313" key="3">
    <source>
        <dbReference type="Proteomes" id="UP001319121"/>
    </source>
</evidence>
<accession>A0AAN1SZ98</accession>
<dbReference type="InterPro" id="IPR036280">
    <property type="entry name" value="Multihaem_cyt_sf"/>
</dbReference>
<proteinExistence type="predicted"/>
<dbReference type="RefSeq" id="WP_212786898.1">
    <property type="nucleotide sequence ID" value="NZ_AP019536.1"/>
</dbReference>
<dbReference type="SUPFAM" id="SSF48695">
    <property type="entry name" value="Multiheme cytochromes"/>
    <property type="match status" value="1"/>
</dbReference>
<dbReference type="AlphaFoldDB" id="A0AAN1SZ98"/>
<feature type="signal peptide" evidence="1">
    <location>
        <begin position="1"/>
        <end position="19"/>
    </location>
</feature>
<organism evidence="2 3">
    <name type="scientific">Ferrigenium kumadai</name>
    <dbReference type="NCBI Taxonomy" id="1682490"/>
    <lineage>
        <taxon>Bacteria</taxon>
        <taxon>Pseudomonadati</taxon>
        <taxon>Pseudomonadota</taxon>
        <taxon>Betaproteobacteria</taxon>
        <taxon>Nitrosomonadales</taxon>
        <taxon>Gallionellaceae</taxon>
        <taxon>Ferrigenium</taxon>
    </lineage>
</organism>
<gene>
    <name evidence="2" type="ORF">FGKAn22_10040</name>
</gene>
<dbReference type="Proteomes" id="UP001319121">
    <property type="component" value="Chromosome"/>
</dbReference>
<dbReference type="EMBL" id="AP019536">
    <property type="protein sequence ID" value="BBI99311.1"/>
    <property type="molecule type" value="Genomic_DNA"/>
</dbReference>
<protein>
    <recommendedName>
        <fullName evidence="4">Cytochrome C</fullName>
    </recommendedName>
</protein>
<keyword evidence="1" id="KW-0732">Signal</keyword>
<name>A0AAN1SZ98_9PROT</name>
<evidence type="ECO:0000313" key="2">
    <source>
        <dbReference type="EMBL" id="BBI99311.1"/>
    </source>
</evidence>